<dbReference type="InterPro" id="IPR016099">
    <property type="entry name" value="Prismane-like_a/b-sand"/>
</dbReference>
<dbReference type="EMBL" id="LAZR01006195">
    <property type="protein sequence ID" value="KKM94008.1"/>
    <property type="molecule type" value="Genomic_DNA"/>
</dbReference>
<name>A0A0F9LKW7_9ZZZZ</name>
<evidence type="ECO:0000256" key="7">
    <source>
        <dbReference type="ARBA" id="ARBA00023004"/>
    </source>
</evidence>
<dbReference type="InterPro" id="IPR016101">
    <property type="entry name" value="CO_DH_a-bundle"/>
</dbReference>
<keyword evidence="7" id="KW-0408">Iron</keyword>
<dbReference type="InterPro" id="IPR011254">
    <property type="entry name" value="Prismane-like_sf"/>
</dbReference>
<protein>
    <recommendedName>
        <fullName evidence="2">anaerobic carbon-monoxide dehydrogenase</fullName>
        <ecNumber evidence="2">1.2.7.4</ecNumber>
    </recommendedName>
</protein>
<dbReference type="GO" id="GO:0016151">
    <property type="term" value="F:nickel cation binding"/>
    <property type="evidence" value="ECO:0007669"/>
    <property type="project" value="InterPro"/>
</dbReference>
<organism evidence="10">
    <name type="scientific">marine sediment metagenome</name>
    <dbReference type="NCBI Taxonomy" id="412755"/>
    <lineage>
        <taxon>unclassified sequences</taxon>
        <taxon>metagenomes</taxon>
        <taxon>ecological metagenomes</taxon>
    </lineage>
</organism>
<dbReference type="SUPFAM" id="SSF56821">
    <property type="entry name" value="Prismane protein-like"/>
    <property type="match status" value="1"/>
</dbReference>
<comment type="catalytic activity">
    <reaction evidence="9">
        <text>CO + 2 oxidized [2Fe-2S]-[ferredoxin] + H2O = 2 reduced [2Fe-2S]-[ferredoxin] + CO2 + 2 H(+)</text>
        <dbReference type="Rhea" id="RHEA:21040"/>
        <dbReference type="Rhea" id="RHEA-COMP:10000"/>
        <dbReference type="Rhea" id="RHEA-COMP:10001"/>
        <dbReference type="ChEBI" id="CHEBI:15377"/>
        <dbReference type="ChEBI" id="CHEBI:15378"/>
        <dbReference type="ChEBI" id="CHEBI:16526"/>
        <dbReference type="ChEBI" id="CHEBI:17245"/>
        <dbReference type="ChEBI" id="CHEBI:33737"/>
        <dbReference type="ChEBI" id="CHEBI:33738"/>
        <dbReference type="EC" id="1.2.7.4"/>
    </reaction>
</comment>
<evidence type="ECO:0000256" key="3">
    <source>
        <dbReference type="ARBA" id="ARBA00022485"/>
    </source>
</evidence>
<comment type="cofactor">
    <cofactor evidence="1">
        <name>[4Fe-4S] cluster</name>
        <dbReference type="ChEBI" id="CHEBI:49883"/>
    </cofactor>
</comment>
<evidence type="ECO:0000256" key="8">
    <source>
        <dbReference type="ARBA" id="ARBA00023014"/>
    </source>
</evidence>
<dbReference type="Gene3D" id="3.40.50.2030">
    <property type="match status" value="2"/>
</dbReference>
<evidence type="ECO:0000256" key="5">
    <source>
        <dbReference type="ARBA" id="ARBA00022723"/>
    </source>
</evidence>
<dbReference type="GO" id="GO:0043885">
    <property type="term" value="F:anaerobic carbon-monoxide dehydrogenase activity"/>
    <property type="evidence" value="ECO:0007669"/>
    <property type="project" value="UniProtKB-EC"/>
</dbReference>
<reference evidence="10" key="1">
    <citation type="journal article" date="2015" name="Nature">
        <title>Complex archaea that bridge the gap between prokaryotes and eukaryotes.</title>
        <authorList>
            <person name="Spang A."/>
            <person name="Saw J.H."/>
            <person name="Jorgensen S.L."/>
            <person name="Zaremba-Niedzwiedzka K."/>
            <person name="Martijn J."/>
            <person name="Lind A.E."/>
            <person name="van Eijk R."/>
            <person name="Schleper C."/>
            <person name="Guy L."/>
            <person name="Ettema T.J."/>
        </authorList>
    </citation>
    <scope>NUCLEOTIDE SEQUENCE</scope>
</reference>
<dbReference type="Pfam" id="PF03063">
    <property type="entry name" value="Prismane"/>
    <property type="match status" value="1"/>
</dbReference>
<dbReference type="GO" id="GO:0050418">
    <property type="term" value="F:hydroxylamine reductase activity"/>
    <property type="evidence" value="ECO:0007669"/>
    <property type="project" value="TreeGrafter"/>
</dbReference>
<dbReference type="GO" id="GO:0042542">
    <property type="term" value="P:response to hydrogen peroxide"/>
    <property type="evidence" value="ECO:0007669"/>
    <property type="project" value="TreeGrafter"/>
</dbReference>
<accession>A0A0F9LKW7</accession>
<dbReference type="GO" id="GO:0006091">
    <property type="term" value="P:generation of precursor metabolites and energy"/>
    <property type="evidence" value="ECO:0007669"/>
    <property type="project" value="InterPro"/>
</dbReference>
<dbReference type="PANTHER" id="PTHR30109">
    <property type="entry name" value="HYDROXYLAMINE REDUCTASE"/>
    <property type="match status" value="1"/>
</dbReference>
<dbReference type="Gene3D" id="1.20.1270.30">
    <property type="match status" value="1"/>
</dbReference>
<comment type="caution">
    <text evidence="10">The sequence shown here is derived from an EMBL/GenBank/DDBJ whole genome shotgun (WGS) entry which is preliminary data.</text>
</comment>
<dbReference type="NCBIfam" id="TIGR01702">
    <property type="entry name" value="CO_DH_cata"/>
    <property type="match status" value="1"/>
</dbReference>
<keyword evidence="8" id="KW-0411">Iron-sulfur</keyword>
<evidence type="ECO:0000256" key="6">
    <source>
        <dbReference type="ARBA" id="ARBA00023002"/>
    </source>
</evidence>
<keyword evidence="5" id="KW-0479">Metal-binding</keyword>
<evidence type="ECO:0000256" key="2">
    <source>
        <dbReference type="ARBA" id="ARBA00012819"/>
    </source>
</evidence>
<dbReference type="GO" id="GO:0004601">
    <property type="term" value="F:peroxidase activity"/>
    <property type="evidence" value="ECO:0007669"/>
    <property type="project" value="TreeGrafter"/>
</dbReference>
<dbReference type="PIRSF" id="PIRSF005023">
    <property type="entry name" value="CODH"/>
    <property type="match status" value="1"/>
</dbReference>
<dbReference type="AlphaFoldDB" id="A0A0F9LKW7"/>
<dbReference type="PANTHER" id="PTHR30109:SF4">
    <property type="entry name" value="CARBON MONOXIDE DEHYDROGENASE"/>
    <property type="match status" value="1"/>
</dbReference>
<keyword evidence="3" id="KW-0004">4Fe-4S</keyword>
<keyword evidence="4" id="KW-0533">Nickel</keyword>
<keyword evidence="6" id="KW-0560">Oxidoreductase</keyword>
<dbReference type="EC" id="1.2.7.4" evidence="2"/>
<gene>
    <name evidence="10" type="ORF">LCGC14_1202620</name>
</gene>
<evidence type="ECO:0000256" key="4">
    <source>
        <dbReference type="ARBA" id="ARBA00022596"/>
    </source>
</evidence>
<dbReference type="InterPro" id="IPR004137">
    <property type="entry name" value="HCP/CODH"/>
</dbReference>
<evidence type="ECO:0000256" key="1">
    <source>
        <dbReference type="ARBA" id="ARBA00001966"/>
    </source>
</evidence>
<dbReference type="InterPro" id="IPR010047">
    <property type="entry name" value="CODH"/>
</dbReference>
<evidence type="ECO:0000313" key="10">
    <source>
        <dbReference type="EMBL" id="KKM94008.1"/>
    </source>
</evidence>
<evidence type="ECO:0000256" key="9">
    <source>
        <dbReference type="ARBA" id="ARBA00048733"/>
    </source>
</evidence>
<sequence>MSDKPIDKASLDLAQKAEEQGISTALKRREQIKPCPIGAQGNCCKHCSMGPCRITPKNPTGVCGATVDTIAARNFARMVAAGTAAHSDHSREIALTLLHAARGEANDYEVKDEKKLAKVAADFGIETEGKEKNKLAEEVALAALSQFTQQEGELAFIKRAPKKRQELWRKLGIVPRGIDREIVELMHRTTIGVDQDMESLIKSSLRTSLANGWGGSMIATELQDIMFGTPVPIKSKVNLGVLKDDQVNILIHGHNPLLSDMVAAVAEEKDMIEKAKKKGAKGVNLAGICCTANEILMRRGVPVAGHFQQQEVAITTGAVEAMVVDVQCVMNSLPQVAKCFHTDIITTAPQAEITGATHIPFDEHRAKDIARQIVEKAINNYPNRKKVDIPKEQAELVAGFSHEAINYMLGGSFRGSYRPLNDNIINGRIQGVAGVVGCTLPGMNQDETHVELVKQLIANDVLVIQSGCSAIACAKHGLLTPEAAQKYAGPGLREISETVGIPPVLHTGACVDNSRILIEAASIVNEGGLGDDISDVPAAGACPEWMSEKAIAIGQYFVASGVYTMFSPQIQTQGSPNLEKHLFEKMEEITGGKWAVAETADEMAAKMIDHIKSKRKALGIDKEKERVLYDMAMRRELEV</sequence>
<dbReference type="GO" id="GO:0051539">
    <property type="term" value="F:4 iron, 4 sulfur cluster binding"/>
    <property type="evidence" value="ECO:0007669"/>
    <property type="project" value="UniProtKB-KW"/>
</dbReference>
<proteinExistence type="predicted"/>